<dbReference type="InterPro" id="IPR001412">
    <property type="entry name" value="aa-tRNA-synth_I_CS"/>
</dbReference>
<dbReference type="GeneID" id="103505269"/>
<evidence type="ECO:0000313" key="7">
    <source>
        <dbReference type="Proteomes" id="UP000079169"/>
    </source>
</evidence>
<dbReference type="Pfam" id="PF00133">
    <property type="entry name" value="tRNA-synt_1"/>
    <property type="match status" value="1"/>
</dbReference>
<dbReference type="GO" id="GO:0004822">
    <property type="term" value="F:isoleucine-tRNA ligase activity"/>
    <property type="evidence" value="ECO:0007669"/>
    <property type="project" value="TreeGrafter"/>
</dbReference>
<dbReference type="STRING" id="121845.A0A1S3CU29"/>
<dbReference type="SUPFAM" id="SSF52374">
    <property type="entry name" value="Nucleotidylyl transferase"/>
    <property type="match status" value="1"/>
</dbReference>
<evidence type="ECO:0000256" key="5">
    <source>
        <dbReference type="ARBA" id="ARBA00023146"/>
    </source>
</evidence>
<sequence length="223" mass="26101">MLISKVKRISKIQSSFLQRHLCTKAKADKEKKNVYSHTVNLPSTQFPLWVKPQDRAKLDEKIHRECGFSELYSWQREALNGKPEFILHDGPPYANGTPHIGHAVNKILKDITLRSNLLQGKRVHYVPGWDCHGLPIELKAITSKDKLLSPLDIRKKARNFALETINTQKAEFESWGVLADWEHNCYHTFDKEYVKNQLCQFYNLYKQDYIYRDLKPVYWSPSS</sequence>
<dbReference type="AlphaFoldDB" id="A0A1S3CU29"/>
<dbReference type="KEGG" id="dci:103505269"/>
<gene>
    <name evidence="8" type="primary">LOC103505269</name>
</gene>
<evidence type="ECO:0000256" key="4">
    <source>
        <dbReference type="ARBA" id="ARBA00022917"/>
    </source>
</evidence>
<keyword evidence="2" id="KW-0547">Nucleotide-binding</keyword>
<evidence type="ECO:0000256" key="3">
    <source>
        <dbReference type="ARBA" id="ARBA00022840"/>
    </source>
</evidence>
<dbReference type="InterPro" id="IPR050081">
    <property type="entry name" value="Ile-tRNA_ligase"/>
</dbReference>
<dbReference type="GO" id="GO:0006428">
    <property type="term" value="P:isoleucyl-tRNA aminoacylation"/>
    <property type="evidence" value="ECO:0007669"/>
    <property type="project" value="TreeGrafter"/>
</dbReference>
<keyword evidence="4" id="KW-0648">Protein biosynthesis</keyword>
<dbReference type="PANTHER" id="PTHR42765">
    <property type="entry name" value="SOLEUCYL-TRNA SYNTHETASE"/>
    <property type="match status" value="1"/>
</dbReference>
<keyword evidence="1" id="KW-0436">Ligase</keyword>
<feature type="domain" description="Aminoacyl-tRNA synthetase class Ia" evidence="6">
    <location>
        <begin position="70"/>
        <end position="222"/>
    </location>
</feature>
<dbReference type="InterPro" id="IPR014729">
    <property type="entry name" value="Rossmann-like_a/b/a_fold"/>
</dbReference>
<evidence type="ECO:0000256" key="1">
    <source>
        <dbReference type="ARBA" id="ARBA00022598"/>
    </source>
</evidence>
<evidence type="ECO:0000256" key="2">
    <source>
        <dbReference type="ARBA" id="ARBA00022741"/>
    </source>
</evidence>
<feature type="non-terminal residue" evidence="8">
    <location>
        <position position="223"/>
    </location>
</feature>
<name>A0A1S3CU29_DIACI</name>
<organism evidence="7 8">
    <name type="scientific">Diaphorina citri</name>
    <name type="common">Asian citrus psyllid</name>
    <dbReference type="NCBI Taxonomy" id="121845"/>
    <lineage>
        <taxon>Eukaryota</taxon>
        <taxon>Metazoa</taxon>
        <taxon>Ecdysozoa</taxon>
        <taxon>Arthropoda</taxon>
        <taxon>Hexapoda</taxon>
        <taxon>Insecta</taxon>
        <taxon>Pterygota</taxon>
        <taxon>Neoptera</taxon>
        <taxon>Paraneoptera</taxon>
        <taxon>Hemiptera</taxon>
        <taxon>Sternorrhyncha</taxon>
        <taxon>Psylloidea</taxon>
        <taxon>Psyllidae</taxon>
        <taxon>Diaphorininae</taxon>
        <taxon>Diaphorina</taxon>
    </lineage>
</organism>
<dbReference type="PROSITE" id="PS00178">
    <property type="entry name" value="AA_TRNA_LIGASE_I"/>
    <property type="match status" value="1"/>
</dbReference>
<dbReference type="OMA" id="RANCRQI"/>
<accession>A0A1S3CU29</accession>
<dbReference type="GO" id="GO:0005739">
    <property type="term" value="C:mitochondrion"/>
    <property type="evidence" value="ECO:0007669"/>
    <property type="project" value="TreeGrafter"/>
</dbReference>
<dbReference type="InterPro" id="IPR002300">
    <property type="entry name" value="aa-tRNA-synth_Ia"/>
</dbReference>
<dbReference type="PANTHER" id="PTHR42765:SF1">
    <property type="entry name" value="ISOLEUCINE--TRNA LIGASE, MITOCHONDRIAL"/>
    <property type="match status" value="1"/>
</dbReference>
<dbReference type="PaxDb" id="121845-A0A1S3CU29"/>
<evidence type="ECO:0000313" key="8">
    <source>
        <dbReference type="RefSeq" id="XP_008467817.1"/>
    </source>
</evidence>
<proteinExistence type="predicted"/>
<keyword evidence="5" id="KW-0030">Aminoacyl-tRNA synthetase</keyword>
<keyword evidence="3" id="KW-0067">ATP-binding</keyword>
<protein>
    <submittedName>
        <fullName evidence="8">Isoleucine--tRNA ligase, mitochondrial-like</fullName>
    </submittedName>
</protein>
<dbReference type="Proteomes" id="UP000079169">
    <property type="component" value="Unplaced"/>
</dbReference>
<dbReference type="RefSeq" id="XP_008467817.1">
    <property type="nucleotide sequence ID" value="XM_008469595.3"/>
</dbReference>
<dbReference type="GO" id="GO:0032543">
    <property type="term" value="P:mitochondrial translation"/>
    <property type="evidence" value="ECO:0007669"/>
    <property type="project" value="TreeGrafter"/>
</dbReference>
<evidence type="ECO:0000259" key="6">
    <source>
        <dbReference type="Pfam" id="PF00133"/>
    </source>
</evidence>
<dbReference type="GO" id="GO:0005524">
    <property type="term" value="F:ATP binding"/>
    <property type="evidence" value="ECO:0007669"/>
    <property type="project" value="UniProtKB-KW"/>
</dbReference>
<dbReference type="Gene3D" id="3.40.50.620">
    <property type="entry name" value="HUPs"/>
    <property type="match status" value="1"/>
</dbReference>
<reference evidence="8" key="1">
    <citation type="submission" date="2025-08" db="UniProtKB">
        <authorList>
            <consortium name="RefSeq"/>
        </authorList>
    </citation>
    <scope>IDENTIFICATION</scope>
</reference>
<keyword evidence="7" id="KW-1185">Reference proteome</keyword>